<accession>A0A7S2F7V9</accession>
<evidence type="ECO:0000313" key="4">
    <source>
        <dbReference type="EMBL" id="CAD9378253.1"/>
    </source>
</evidence>
<dbReference type="InterPro" id="IPR051681">
    <property type="entry name" value="Ser/Thr_Kinases-Pseudokinases"/>
</dbReference>
<evidence type="ECO:0000259" key="3">
    <source>
        <dbReference type="PROSITE" id="PS50011"/>
    </source>
</evidence>
<dbReference type="PANTHER" id="PTHR44329">
    <property type="entry name" value="SERINE/THREONINE-PROTEIN KINASE TNNI3K-RELATED"/>
    <property type="match status" value="1"/>
</dbReference>
<proteinExistence type="predicted"/>
<feature type="domain" description="Protein kinase" evidence="3">
    <location>
        <begin position="1"/>
        <end position="221"/>
    </location>
</feature>
<sequence length="275" mass="30603">MRSIEHENLVHFSGAFRIEPPLPEAANLPFTNVTGFGIVMEYCQVGDLDSVRLKVASGEVELCWALRLRIAREIATALRYLHEREIIHRDVKSQNILLDNNWTTKLCDLGVAVAMDADFRLEYTGGTECMMAPEQLLGMEYSVPVDIFSMGLVFLELTTLKKVGDASFMERLPNNNFECDVDEIRGASPADAPPSFVELIVQCCDGDPDNRPSADDAVAWIEDLEASENLPLTIPPAGGHRSVFEATSNLSSKLVRKTRARMKKQRETMLQSGVQ</sequence>
<dbReference type="GO" id="GO:0005524">
    <property type="term" value="F:ATP binding"/>
    <property type="evidence" value="ECO:0007669"/>
    <property type="project" value="UniProtKB-KW"/>
</dbReference>
<dbReference type="Pfam" id="PF00069">
    <property type="entry name" value="Pkinase"/>
    <property type="match status" value="1"/>
</dbReference>
<dbReference type="GO" id="GO:0004674">
    <property type="term" value="F:protein serine/threonine kinase activity"/>
    <property type="evidence" value="ECO:0007669"/>
    <property type="project" value="TreeGrafter"/>
</dbReference>
<keyword evidence="2" id="KW-0067">ATP-binding</keyword>
<dbReference type="InterPro" id="IPR000719">
    <property type="entry name" value="Prot_kinase_dom"/>
</dbReference>
<protein>
    <recommendedName>
        <fullName evidence="3">Protein kinase domain-containing protein</fullName>
    </recommendedName>
</protein>
<dbReference type="PANTHER" id="PTHR44329:SF298">
    <property type="entry name" value="MIXED LINEAGE KINASE DOMAIN-LIKE PROTEIN"/>
    <property type="match status" value="1"/>
</dbReference>
<dbReference type="Gene3D" id="1.10.510.10">
    <property type="entry name" value="Transferase(Phosphotransferase) domain 1"/>
    <property type="match status" value="1"/>
</dbReference>
<reference evidence="4" key="1">
    <citation type="submission" date="2021-01" db="EMBL/GenBank/DDBJ databases">
        <authorList>
            <person name="Corre E."/>
            <person name="Pelletier E."/>
            <person name="Niang G."/>
            <person name="Scheremetjew M."/>
            <person name="Finn R."/>
            <person name="Kale V."/>
            <person name="Holt S."/>
            <person name="Cochrane G."/>
            <person name="Meng A."/>
            <person name="Brown T."/>
            <person name="Cohen L."/>
        </authorList>
    </citation>
    <scope>NUCLEOTIDE SEQUENCE</scope>
    <source>
        <strain evidence="4">CCMP1381</strain>
    </source>
</reference>
<dbReference type="EMBL" id="HBGS01006633">
    <property type="protein sequence ID" value="CAD9378253.1"/>
    <property type="molecule type" value="Transcribed_RNA"/>
</dbReference>
<dbReference type="InterPro" id="IPR008271">
    <property type="entry name" value="Ser/Thr_kinase_AS"/>
</dbReference>
<evidence type="ECO:0000256" key="1">
    <source>
        <dbReference type="ARBA" id="ARBA00022741"/>
    </source>
</evidence>
<name>A0A7S2F7V9_9STRA</name>
<dbReference type="SMART" id="SM00220">
    <property type="entry name" value="S_TKc"/>
    <property type="match status" value="1"/>
</dbReference>
<organism evidence="4">
    <name type="scientific">Octactis speculum</name>
    <dbReference type="NCBI Taxonomy" id="3111310"/>
    <lineage>
        <taxon>Eukaryota</taxon>
        <taxon>Sar</taxon>
        <taxon>Stramenopiles</taxon>
        <taxon>Ochrophyta</taxon>
        <taxon>Dictyochophyceae</taxon>
        <taxon>Dictyochales</taxon>
        <taxon>Dictyochaceae</taxon>
        <taxon>Octactis</taxon>
    </lineage>
</organism>
<dbReference type="PROSITE" id="PS00108">
    <property type="entry name" value="PROTEIN_KINASE_ST"/>
    <property type="match status" value="1"/>
</dbReference>
<gene>
    <name evidence="4" type="ORF">DSPE1174_LOCUS3498</name>
</gene>
<dbReference type="InterPro" id="IPR011009">
    <property type="entry name" value="Kinase-like_dom_sf"/>
</dbReference>
<evidence type="ECO:0000256" key="2">
    <source>
        <dbReference type="ARBA" id="ARBA00022840"/>
    </source>
</evidence>
<dbReference type="SUPFAM" id="SSF56112">
    <property type="entry name" value="Protein kinase-like (PK-like)"/>
    <property type="match status" value="1"/>
</dbReference>
<keyword evidence="1" id="KW-0547">Nucleotide-binding</keyword>
<dbReference type="AlphaFoldDB" id="A0A7S2F7V9"/>
<dbReference type="PROSITE" id="PS50011">
    <property type="entry name" value="PROTEIN_KINASE_DOM"/>
    <property type="match status" value="1"/>
</dbReference>